<dbReference type="InterPro" id="IPR005527">
    <property type="entry name" value="MinE"/>
</dbReference>
<accession>A0A8J7FCA9</accession>
<comment type="similarity">
    <text evidence="1 6">Belongs to the MinE family.</text>
</comment>
<dbReference type="Gene3D" id="3.30.1070.10">
    <property type="entry name" value="Cell division topological specificity factor MinE"/>
    <property type="match status" value="1"/>
</dbReference>
<dbReference type="Proteomes" id="UP000640333">
    <property type="component" value="Unassembled WGS sequence"/>
</dbReference>
<dbReference type="NCBIfam" id="TIGR01215">
    <property type="entry name" value="minE"/>
    <property type="match status" value="1"/>
</dbReference>
<keyword evidence="8" id="KW-1185">Reference proteome</keyword>
<evidence type="ECO:0000313" key="7">
    <source>
        <dbReference type="EMBL" id="MBE9396769.1"/>
    </source>
</evidence>
<sequence>MSFFDYFRSNKKPTSAELAKERLQIIVAHERGKRTNPDYLPKMQQEIIDVIKKYVSIDQDKVSVQLDSNEDCSVLEVNVTLPD</sequence>
<evidence type="ECO:0000256" key="1">
    <source>
        <dbReference type="ARBA" id="ARBA00008168"/>
    </source>
</evidence>
<dbReference type="InterPro" id="IPR036707">
    <property type="entry name" value="MinE_sf"/>
</dbReference>
<dbReference type="HAMAP" id="MF_00262">
    <property type="entry name" value="MinE"/>
    <property type="match status" value="1"/>
</dbReference>
<dbReference type="SUPFAM" id="SSF55229">
    <property type="entry name" value="Cell division protein MinE topological specificity domain"/>
    <property type="match status" value="1"/>
</dbReference>
<dbReference type="EMBL" id="JADEYS010000004">
    <property type="protein sequence ID" value="MBE9396769.1"/>
    <property type="molecule type" value="Genomic_DNA"/>
</dbReference>
<comment type="function">
    <text evidence="5 6">Prevents the cell division inhibition by proteins MinC and MinD at internal division sites while permitting inhibition at polar sites. This ensures cell division at the proper site by restricting the formation of a division septum at the midpoint of the long axis of the cell.</text>
</comment>
<dbReference type="FunFam" id="3.30.1070.10:FF:000001">
    <property type="entry name" value="Cell division topological specificity factor"/>
    <property type="match status" value="1"/>
</dbReference>
<dbReference type="GO" id="GO:0032955">
    <property type="term" value="P:regulation of division septum assembly"/>
    <property type="evidence" value="ECO:0007669"/>
    <property type="project" value="InterPro"/>
</dbReference>
<comment type="caution">
    <text evidence="7">The sequence shown here is derived from an EMBL/GenBank/DDBJ whole genome shotgun (WGS) entry which is preliminary data.</text>
</comment>
<dbReference type="Pfam" id="PF03776">
    <property type="entry name" value="MinE"/>
    <property type="match status" value="1"/>
</dbReference>
<gene>
    <name evidence="6 7" type="primary">minE</name>
    <name evidence="7" type="ORF">IOQ59_05770</name>
</gene>
<name>A0A8J7FCA9_9GAMM</name>
<keyword evidence="4 6" id="KW-0131">Cell cycle</keyword>
<proteinExistence type="inferred from homology"/>
<dbReference type="RefSeq" id="WP_193952321.1">
    <property type="nucleotide sequence ID" value="NZ_JADEYS010000004.1"/>
</dbReference>
<dbReference type="GO" id="GO:0051301">
    <property type="term" value="P:cell division"/>
    <property type="evidence" value="ECO:0007669"/>
    <property type="project" value="UniProtKB-KW"/>
</dbReference>
<evidence type="ECO:0000256" key="3">
    <source>
        <dbReference type="ARBA" id="ARBA00022618"/>
    </source>
</evidence>
<organism evidence="7 8">
    <name type="scientific">Pontibacterium sinense</name>
    <dbReference type="NCBI Taxonomy" id="2781979"/>
    <lineage>
        <taxon>Bacteria</taxon>
        <taxon>Pseudomonadati</taxon>
        <taxon>Pseudomonadota</taxon>
        <taxon>Gammaproteobacteria</taxon>
        <taxon>Oceanospirillales</taxon>
        <taxon>Oceanospirillaceae</taxon>
        <taxon>Pontibacterium</taxon>
    </lineage>
</organism>
<evidence type="ECO:0000256" key="4">
    <source>
        <dbReference type="ARBA" id="ARBA00023306"/>
    </source>
</evidence>
<dbReference type="NCBIfam" id="NF001422">
    <property type="entry name" value="PRK00296.1"/>
    <property type="match status" value="1"/>
</dbReference>
<evidence type="ECO:0000256" key="5">
    <source>
        <dbReference type="ARBA" id="ARBA00025265"/>
    </source>
</evidence>
<evidence type="ECO:0000256" key="2">
    <source>
        <dbReference type="ARBA" id="ARBA00020112"/>
    </source>
</evidence>
<keyword evidence="3 6" id="KW-0132">Cell division</keyword>
<reference evidence="7" key="1">
    <citation type="submission" date="2020-10" db="EMBL/GenBank/DDBJ databases">
        <title>Bacterium isolated from coastal waters sediment.</title>
        <authorList>
            <person name="Chen R.-J."/>
            <person name="Lu D.-C."/>
            <person name="Zhu K.-L."/>
            <person name="Du Z.-J."/>
        </authorList>
    </citation>
    <scope>NUCLEOTIDE SEQUENCE</scope>
    <source>
        <strain evidence="7">N1Y112</strain>
    </source>
</reference>
<protein>
    <recommendedName>
        <fullName evidence="2 6">Cell division topological specificity factor</fullName>
    </recommendedName>
</protein>
<dbReference type="AlphaFoldDB" id="A0A8J7FCA9"/>
<dbReference type="GO" id="GO:0042802">
    <property type="term" value="F:identical protein binding"/>
    <property type="evidence" value="ECO:0007669"/>
    <property type="project" value="UniProtKB-ARBA"/>
</dbReference>
<evidence type="ECO:0000313" key="8">
    <source>
        <dbReference type="Proteomes" id="UP000640333"/>
    </source>
</evidence>
<evidence type="ECO:0000256" key="6">
    <source>
        <dbReference type="HAMAP-Rule" id="MF_00262"/>
    </source>
</evidence>